<dbReference type="AlphaFoldDB" id="A0A1T5FJ45"/>
<dbReference type="SUPFAM" id="SSF52833">
    <property type="entry name" value="Thioredoxin-like"/>
    <property type="match status" value="1"/>
</dbReference>
<sequence length="419" mass="47847">MNYLKIYTTLFYCIVCLVSYGQKGESVDFSKALNIGDTFIPPASVELMRGNESRINWKSLEDKVVLLDFFATSCGTCIQIMPHLQELEKELGDVFKVLIVTYQDKRTMVDFFKKNKYLKEHKVNLPVIYNDDYLKGLFPHHTIPHSVLLYKGKVQAITRDGFVNKENILKLHSDGQITLPLKDDYGKGDMLAKLDRGNRELKAGVIFSGYQEGVDYQPWKFEKDSLTGLHKSSLYNAGMYSALLSLSAKAGLLNPRFVPRLDRVDWKVKDSTRYDNFSAPNDVWLVEHAVSYERYDQKIRADSIQALIIMDDFERLYGVKVGVGSKRMPCLVLKSCPPIDDTTKDTKSKMTYMGTTVLASFLDYINKFPPVIDEVNKDVKMRLGAYETLDDLNKQLATYGIRGAIEERQIEVLVIEEVD</sequence>
<proteinExistence type="predicted"/>
<dbReference type="InterPro" id="IPR013766">
    <property type="entry name" value="Thioredoxin_domain"/>
</dbReference>
<dbReference type="InterPro" id="IPR013740">
    <property type="entry name" value="Redoxin"/>
</dbReference>
<gene>
    <name evidence="2" type="ORF">SAMN05660841_03317</name>
</gene>
<dbReference type="PANTHER" id="PTHR42852">
    <property type="entry name" value="THIOL:DISULFIDE INTERCHANGE PROTEIN DSBE"/>
    <property type="match status" value="1"/>
</dbReference>
<keyword evidence="2" id="KW-0413">Isomerase</keyword>
<dbReference type="PROSITE" id="PS51352">
    <property type="entry name" value="THIOREDOXIN_2"/>
    <property type="match status" value="1"/>
</dbReference>
<evidence type="ECO:0000259" key="1">
    <source>
        <dbReference type="PROSITE" id="PS51352"/>
    </source>
</evidence>
<dbReference type="Gene3D" id="3.40.30.10">
    <property type="entry name" value="Glutaredoxin"/>
    <property type="match status" value="1"/>
</dbReference>
<name>A0A1T5FJ45_9SPHI</name>
<dbReference type="InterPro" id="IPR050553">
    <property type="entry name" value="Thioredoxin_ResA/DsbE_sf"/>
</dbReference>
<dbReference type="STRING" id="1513896.SAMN05660841_03317"/>
<dbReference type="PANTHER" id="PTHR42852:SF13">
    <property type="entry name" value="PROTEIN DIPZ"/>
    <property type="match status" value="1"/>
</dbReference>
<feature type="domain" description="Thioredoxin" evidence="1">
    <location>
        <begin position="33"/>
        <end position="174"/>
    </location>
</feature>
<reference evidence="3" key="1">
    <citation type="submission" date="2017-02" db="EMBL/GenBank/DDBJ databases">
        <authorList>
            <person name="Varghese N."/>
            <person name="Submissions S."/>
        </authorList>
    </citation>
    <scope>NUCLEOTIDE SEQUENCE [LARGE SCALE GENOMIC DNA]</scope>
    <source>
        <strain evidence="3">DSM 24091</strain>
    </source>
</reference>
<dbReference type="Proteomes" id="UP000190150">
    <property type="component" value="Unassembled WGS sequence"/>
</dbReference>
<dbReference type="CDD" id="cd02966">
    <property type="entry name" value="TlpA_like_family"/>
    <property type="match status" value="1"/>
</dbReference>
<dbReference type="OrthoDB" id="793244at2"/>
<dbReference type="RefSeq" id="WP_079644733.1">
    <property type="nucleotide sequence ID" value="NZ_FUZF01000016.1"/>
</dbReference>
<dbReference type="Pfam" id="PF08534">
    <property type="entry name" value="Redoxin"/>
    <property type="match status" value="1"/>
</dbReference>
<keyword evidence="3" id="KW-1185">Reference proteome</keyword>
<accession>A0A1T5FJ45</accession>
<dbReference type="EMBL" id="FUZF01000016">
    <property type="protein sequence ID" value="SKB96128.1"/>
    <property type="molecule type" value="Genomic_DNA"/>
</dbReference>
<dbReference type="InterPro" id="IPR036249">
    <property type="entry name" value="Thioredoxin-like_sf"/>
</dbReference>
<evidence type="ECO:0000313" key="2">
    <source>
        <dbReference type="EMBL" id="SKB96128.1"/>
    </source>
</evidence>
<evidence type="ECO:0000313" key="3">
    <source>
        <dbReference type="Proteomes" id="UP000190150"/>
    </source>
</evidence>
<protein>
    <submittedName>
        <fullName evidence="2">Thiol-disulfide isomerase or thioredoxin</fullName>
    </submittedName>
</protein>
<dbReference type="GO" id="GO:0016491">
    <property type="term" value="F:oxidoreductase activity"/>
    <property type="evidence" value="ECO:0007669"/>
    <property type="project" value="InterPro"/>
</dbReference>
<organism evidence="2 3">
    <name type="scientific">Sphingobacterium nematocida</name>
    <dbReference type="NCBI Taxonomy" id="1513896"/>
    <lineage>
        <taxon>Bacteria</taxon>
        <taxon>Pseudomonadati</taxon>
        <taxon>Bacteroidota</taxon>
        <taxon>Sphingobacteriia</taxon>
        <taxon>Sphingobacteriales</taxon>
        <taxon>Sphingobacteriaceae</taxon>
        <taxon>Sphingobacterium</taxon>
    </lineage>
</organism>
<dbReference type="GO" id="GO:0016853">
    <property type="term" value="F:isomerase activity"/>
    <property type="evidence" value="ECO:0007669"/>
    <property type="project" value="UniProtKB-KW"/>
</dbReference>